<feature type="region of interest" description="Disordered" evidence="1">
    <location>
        <begin position="1"/>
        <end position="25"/>
    </location>
</feature>
<gene>
    <name evidence="2" type="ORF">GCM10009760_51380</name>
</gene>
<proteinExistence type="predicted"/>
<evidence type="ECO:0000313" key="3">
    <source>
        <dbReference type="Proteomes" id="UP001422759"/>
    </source>
</evidence>
<accession>A0ABN3A4P6</accession>
<dbReference type="Gene3D" id="1.25.40.10">
    <property type="entry name" value="Tetratricopeptide repeat domain"/>
    <property type="match status" value="2"/>
</dbReference>
<evidence type="ECO:0000256" key="1">
    <source>
        <dbReference type="SAM" id="MobiDB-lite"/>
    </source>
</evidence>
<keyword evidence="3" id="KW-1185">Reference proteome</keyword>
<evidence type="ECO:0000313" key="2">
    <source>
        <dbReference type="EMBL" id="GAA2153550.1"/>
    </source>
</evidence>
<dbReference type="InterPro" id="IPR011990">
    <property type="entry name" value="TPR-like_helical_dom_sf"/>
</dbReference>
<organism evidence="2 3">
    <name type="scientific">Kitasatospora kazusensis</name>
    <dbReference type="NCBI Taxonomy" id="407974"/>
    <lineage>
        <taxon>Bacteria</taxon>
        <taxon>Bacillati</taxon>
        <taxon>Actinomycetota</taxon>
        <taxon>Actinomycetes</taxon>
        <taxon>Kitasatosporales</taxon>
        <taxon>Streptomycetaceae</taxon>
        <taxon>Kitasatospora</taxon>
    </lineage>
</organism>
<name>A0ABN3A4P6_9ACTN</name>
<protein>
    <recommendedName>
        <fullName evidence="4">Tetratricopeptide repeat protein</fullName>
    </recommendedName>
</protein>
<dbReference type="SUPFAM" id="SSF81901">
    <property type="entry name" value="HCP-like"/>
    <property type="match status" value="2"/>
</dbReference>
<dbReference type="Proteomes" id="UP001422759">
    <property type="component" value="Unassembled WGS sequence"/>
</dbReference>
<feature type="compositionally biased region" description="Pro residues" evidence="1">
    <location>
        <begin position="16"/>
        <end position="25"/>
    </location>
</feature>
<dbReference type="RefSeq" id="WP_344468332.1">
    <property type="nucleotide sequence ID" value="NZ_BAAANT010000038.1"/>
</dbReference>
<evidence type="ECO:0008006" key="4">
    <source>
        <dbReference type="Google" id="ProtNLM"/>
    </source>
</evidence>
<dbReference type="EMBL" id="BAAANT010000038">
    <property type="protein sequence ID" value="GAA2153550.1"/>
    <property type="molecule type" value="Genomic_DNA"/>
</dbReference>
<sequence>MGSDEGRGTAGKARQVPPPRVPPGPLREFKQYLHRLYLEAGAPSLERIAQLVGERDLPGAPRKDTVGRLLGGGALSGQEDAVSVAAVLAEQAGRPPAETMAAVRTLWVGASEARQSPLRTVRQWDPMRLGVRRAVTADGTDPGTLTEYVVRTHDLVLRERLRPAAAKQRSVLAVLVGAPCSGRTRAAHQAVLDAVPDWPLLVPGRGPDELLALIADDAVQARSVIWLDDMSRCLDGGSGEEVATALATLLEEVVPLVVIGTMRTDHLRRLAAPAGPVGDERFQVRALLDSWRAEVDVADNMAGHLTELTEKAARDPRLATALRASAADGRVLQHLTGGPALVRRYEQGPGHFFTEIEHALISAAADARRMGHAGPLSAELLTEAVGGYLPGSARVTGDGWLATAVDSLCRPADENGHSGLAALVAVREAPGLGEADGYRVADYLDLHLQQRRGHLCPPATLWEAVARHARNADDLAAVGGSARDRRRYGHALRLYRRSAESGGGPARAALAVLLAELGDREGAERAAAADSRAWTLLAMAGEAAGDGARAEQAYAVAAAAGDPLAWAALARIREQRQDRAGAEELASRALSDGHPQAWMTLARLREHAADHAGAVRAYQEAAWADEAWAWTGLSRVYRSSGDPAAAELACVEAAAVGAATLWADLVRFRWEADDGAGAEAAAERAAEAGAAEGWSVLARLRESGADPAGAETAYRRAAGLGAATAWGQVARLREAAGDRTGADASAERAARVGDADAWAELARLRERAGDHAAADRAAAGAARTGDTEAWTVLARLREHAGDHDGADRAATRAAEHSDPEAWAALSRIRERAGDAAGAERAVLRAVAAGGTGAWTALGRVREHEDPAAAERAYRCGSELGDTAAWALLGRLHEKDGDRVGAQRAYGHAVDAGDTEAWEGLLRVLRADGTRHGDPGHWTYGLEADGTPATRAGVLLP</sequence>
<comment type="caution">
    <text evidence="2">The sequence shown here is derived from an EMBL/GenBank/DDBJ whole genome shotgun (WGS) entry which is preliminary data.</text>
</comment>
<reference evidence="2 3" key="1">
    <citation type="journal article" date="2019" name="Int. J. Syst. Evol. Microbiol.">
        <title>The Global Catalogue of Microorganisms (GCM) 10K type strain sequencing project: providing services to taxonomists for standard genome sequencing and annotation.</title>
        <authorList>
            <consortium name="The Broad Institute Genomics Platform"/>
            <consortium name="The Broad Institute Genome Sequencing Center for Infectious Disease"/>
            <person name="Wu L."/>
            <person name="Ma J."/>
        </authorList>
    </citation>
    <scope>NUCLEOTIDE SEQUENCE [LARGE SCALE GENOMIC DNA]</scope>
    <source>
        <strain evidence="2 3">JCM 14560</strain>
    </source>
</reference>